<keyword evidence="6" id="KW-0624">Polysaccharide degradation</keyword>
<dbReference type="InterPro" id="IPR036962">
    <property type="entry name" value="Glyco_hydro_3_N_sf"/>
</dbReference>
<dbReference type="PROSITE" id="PS51820">
    <property type="entry name" value="PA14"/>
    <property type="match status" value="1"/>
</dbReference>
<dbReference type="UniPathway" id="UPA00696"/>
<dbReference type="Proteomes" id="UP000000559">
    <property type="component" value="Chromosome 3"/>
</dbReference>
<dbReference type="KEGG" id="cal:CAALFM_C301820WA"/>
<dbReference type="GO" id="GO:0009251">
    <property type="term" value="P:glucan catabolic process"/>
    <property type="evidence" value="ECO:0000318"/>
    <property type="project" value="GO_Central"/>
</dbReference>
<evidence type="ECO:0000256" key="4">
    <source>
        <dbReference type="ARBA" id="ARBA00022801"/>
    </source>
</evidence>
<dbReference type="Gene3D" id="2.60.40.10">
    <property type="entry name" value="Immunoglobulins"/>
    <property type="match status" value="1"/>
</dbReference>
<name>A0A1D8PJB5_CANAL</name>
<dbReference type="InterPro" id="IPR011658">
    <property type="entry name" value="PA14_dom"/>
</dbReference>
<evidence type="ECO:0000256" key="5">
    <source>
        <dbReference type="ARBA" id="ARBA00023295"/>
    </source>
</evidence>
<dbReference type="Pfam" id="PF01915">
    <property type="entry name" value="Glyco_hydro_3_C"/>
    <property type="match status" value="1"/>
</dbReference>
<evidence type="ECO:0000313" key="8">
    <source>
        <dbReference type="CGD" id="CAL0000185978"/>
    </source>
</evidence>
<dbReference type="SMART" id="SM01217">
    <property type="entry name" value="Fn3_like"/>
    <property type="match status" value="1"/>
</dbReference>
<dbReference type="PROSITE" id="PS00775">
    <property type="entry name" value="GLYCOSYL_HYDROL_F3"/>
    <property type="match status" value="1"/>
</dbReference>
<organism evidence="9 10">
    <name type="scientific">Candida albicans (strain SC5314 / ATCC MYA-2876)</name>
    <name type="common">Yeast</name>
    <dbReference type="NCBI Taxonomy" id="237561"/>
    <lineage>
        <taxon>Eukaryota</taxon>
        <taxon>Fungi</taxon>
        <taxon>Dikarya</taxon>
        <taxon>Ascomycota</taxon>
        <taxon>Saccharomycotina</taxon>
        <taxon>Pichiomycetes</taxon>
        <taxon>Debaryomycetaceae</taxon>
        <taxon>Candida/Lodderomyces clade</taxon>
        <taxon>Candida</taxon>
    </lineage>
</organism>
<dbReference type="InterPro" id="IPR050288">
    <property type="entry name" value="Cellulose_deg_GH3"/>
</dbReference>
<dbReference type="EC" id="3.2.1.21" evidence="3 6"/>
<dbReference type="GeneID" id="3636584"/>
<dbReference type="PANTHER" id="PTHR42715">
    <property type="entry name" value="BETA-GLUCOSIDASE"/>
    <property type="match status" value="1"/>
</dbReference>
<dbReference type="InterPro" id="IPR002772">
    <property type="entry name" value="Glyco_hydro_3_C"/>
</dbReference>
<sequence>MTDSFDIDNILSQLTLEEKIGLVGGIDFWHTYPISRLNIPKVRFTDGPNGIRGTRFFNGVPSACFPCGTGLAATFDHELLLTTGKLMNIEAKFKNAHVILGPTMNIQRGPLGGREFESFSEDPYLTGQIASAIIKGIQYDNEIGATVKHYVCNDLEDERSASDSLVTPRALREIYLEPFRIAIKESNPICLMTGYNKVNGEHVSQSKFFLQNILRDEWNWQGTIISDWYGTYTSKKAIENGLDLEMPGSPIFRNKQLLTSMIKSKELHIKHLDDRVKNVLKLIKFAKQSSVVVTEDGKESSENNTQETRDILRKLAQDSIVLLKNDNNLLPLKRDDVDFSSKSIAIIGPNAKIAAYSGGGSATLPAYYTTTPYNAIVEKLSSISKFDITSQLKYTIGAKAYKYLPELGPQVINPKTGKPGFSMKFYKKPKSVPNEDRELFDELDTEISDILLGDYYHKDIPSNGLYYIDFECEFTPSKTQHYEFGLTVHGTAQLFIDDKLVVDNKTKQIKGVSFLNSGTIEERGSIELHQGKTYKIIVEYGSAPTFTLKDQVGEYFGGGIRLGMNEIINDDEQEIINAVNLAKSVDLVILIIGLNKDWESESYDRPDMKLPGLQDKLIESVLDVNPNTIIVNQSGTPVEFSEWLDKSKALLHCWYGGNESGNAIADILFGNVNPNGKLSLTFPLKNNDNPTFLNFKTERGRVLYGEDIFVGYRYYEKLNRQVAFPFGFGLSYTKFEFFDLKLEKKTKDKEEEEEEEESLVVSLSVKNIGKMTGSEVIQVYVSKVESDVIRPIKELKGFTKVNLQPNETKSVNLKLIIKDSVSFFDEYANQWSVQSGQYKVHVGNSSDNIPLTESFTIEKSYFWSGL</sequence>
<evidence type="ECO:0000313" key="10">
    <source>
        <dbReference type="Proteomes" id="UP000000559"/>
    </source>
</evidence>
<dbReference type="InParanoid" id="A0A1D8PJB5"/>
<reference evidence="9 10" key="2">
    <citation type="journal article" date="2007" name="Genome Biol.">
        <title>Assembly of the Candida albicans genome into sixteen supercontigs aligned on the eight chromosomes.</title>
        <authorList>
            <person name="van het Hoog M."/>
            <person name="Rast T.J."/>
            <person name="Martchenko M."/>
            <person name="Grindle S."/>
            <person name="Dignard D."/>
            <person name="Hogues H."/>
            <person name="Cuomo C."/>
            <person name="Berriman M."/>
            <person name="Scherer S."/>
            <person name="Magee B.B."/>
            <person name="Whiteway M."/>
            <person name="Chibana H."/>
            <person name="Nantel A."/>
            <person name="Magee P.T."/>
        </authorList>
    </citation>
    <scope>GENOME REANNOTATION</scope>
    <source>
        <strain evidence="10">SC5314 / ATCC MYA-2876</strain>
    </source>
</reference>
<keyword evidence="6" id="KW-0119">Carbohydrate metabolism</keyword>
<dbReference type="Gene3D" id="3.20.20.300">
    <property type="entry name" value="Glycoside hydrolase, family 3, N-terminal domain"/>
    <property type="match status" value="1"/>
</dbReference>
<dbReference type="FunFam" id="2.60.40.10:FF:000495">
    <property type="entry name" value="Periplasmic beta-glucosidase"/>
    <property type="match status" value="1"/>
</dbReference>
<dbReference type="Gene3D" id="2.60.120.260">
    <property type="entry name" value="Galactose-binding domain-like"/>
    <property type="match status" value="1"/>
</dbReference>
<dbReference type="InterPro" id="IPR013783">
    <property type="entry name" value="Ig-like_fold"/>
</dbReference>
<comment type="similarity">
    <text evidence="2 6">Belongs to the glycosyl hydrolase 3 family.</text>
</comment>
<accession>A0A1D8PJB5</accession>
<evidence type="ECO:0000256" key="3">
    <source>
        <dbReference type="ARBA" id="ARBA00012744"/>
    </source>
</evidence>
<dbReference type="Gene3D" id="3.40.50.1700">
    <property type="entry name" value="Glycoside hydrolase family 3 C-terminal domain"/>
    <property type="match status" value="1"/>
</dbReference>
<dbReference type="EMBL" id="CP017625">
    <property type="protein sequence ID" value="AOW28223.1"/>
    <property type="molecule type" value="Genomic_DNA"/>
</dbReference>
<dbReference type="eggNOG" id="ENOG502QR4D">
    <property type="taxonomic scope" value="Eukaryota"/>
</dbReference>
<protein>
    <recommendedName>
        <fullName evidence="3 6">beta-glucosidase</fullName>
        <ecNumber evidence="3 6">3.2.1.21</ecNumber>
    </recommendedName>
</protein>
<dbReference type="FunFam" id="3.20.20.300:FF:000006">
    <property type="entry name" value="Beta-glucosidase H"/>
    <property type="match status" value="1"/>
</dbReference>
<dbReference type="SMART" id="SM00758">
    <property type="entry name" value="PA14"/>
    <property type="match status" value="1"/>
</dbReference>
<evidence type="ECO:0000256" key="1">
    <source>
        <dbReference type="ARBA" id="ARBA00000448"/>
    </source>
</evidence>
<dbReference type="InterPro" id="IPR026891">
    <property type="entry name" value="Fn3-like"/>
</dbReference>
<dbReference type="InterPro" id="IPR037524">
    <property type="entry name" value="PA14/GLEYA"/>
</dbReference>
<dbReference type="GO" id="GO:0008422">
    <property type="term" value="F:beta-glucosidase activity"/>
    <property type="evidence" value="ECO:0000318"/>
    <property type="project" value="GO_Central"/>
</dbReference>
<proteinExistence type="inferred from homology"/>
<dbReference type="PANTHER" id="PTHR42715:SF27">
    <property type="entry name" value="BETA-GLUCOSIDASE-RELATED"/>
    <property type="match status" value="1"/>
</dbReference>
<dbReference type="Pfam" id="PF07691">
    <property type="entry name" value="PA14"/>
    <property type="match status" value="1"/>
</dbReference>
<dbReference type="SMR" id="A0A1D8PJB5"/>
<dbReference type="STRING" id="237561.A0A1D8PJB5"/>
<evidence type="ECO:0000313" key="9">
    <source>
        <dbReference type="EMBL" id="AOW28223.1"/>
    </source>
</evidence>
<dbReference type="CGD" id="CAL0000185978">
    <property type="gene designation" value="orf19.9233"/>
</dbReference>
<dbReference type="SUPFAM" id="SSF52279">
    <property type="entry name" value="Beta-D-glucan exohydrolase, C-terminal domain"/>
    <property type="match status" value="1"/>
</dbReference>
<dbReference type="InterPro" id="IPR001764">
    <property type="entry name" value="Glyco_hydro_3_N"/>
</dbReference>
<keyword evidence="10" id="KW-1185">Reference proteome</keyword>
<dbReference type="SUPFAM" id="SSF51445">
    <property type="entry name" value="(Trans)glycosidases"/>
    <property type="match status" value="1"/>
</dbReference>
<keyword evidence="4 6" id="KW-0378">Hydrolase</keyword>
<evidence type="ECO:0000256" key="2">
    <source>
        <dbReference type="ARBA" id="ARBA00005336"/>
    </source>
</evidence>
<gene>
    <name evidence="9" type="ordered locus">CAALFM_C301820WA</name>
    <name evidence="8" type="ordered locus">orf19.9233</name>
</gene>
<dbReference type="GO" id="GO:0030245">
    <property type="term" value="P:cellulose catabolic process"/>
    <property type="evidence" value="ECO:0007669"/>
    <property type="project" value="UniProtKB-UniPathway"/>
</dbReference>
<dbReference type="InterPro" id="IPR017853">
    <property type="entry name" value="GH"/>
</dbReference>
<dbReference type="InterPro" id="IPR019800">
    <property type="entry name" value="Glyco_hydro_3_AS"/>
</dbReference>
<evidence type="ECO:0000259" key="7">
    <source>
        <dbReference type="PROSITE" id="PS51820"/>
    </source>
</evidence>
<feature type="domain" description="PA14" evidence="7">
    <location>
        <begin position="416"/>
        <end position="579"/>
    </location>
</feature>
<comment type="pathway">
    <text evidence="6">Glycan metabolism; cellulose degradation.</text>
</comment>
<dbReference type="Pfam" id="PF14310">
    <property type="entry name" value="Fn3-like"/>
    <property type="match status" value="1"/>
</dbReference>
<dbReference type="RefSeq" id="XP_721741.2">
    <property type="nucleotide sequence ID" value="XM_716648.2"/>
</dbReference>
<dbReference type="InterPro" id="IPR036881">
    <property type="entry name" value="Glyco_hydro_3_C_sf"/>
</dbReference>
<dbReference type="VEuPathDB" id="FungiDB:C3_01820W_A"/>
<dbReference type="Pfam" id="PF00933">
    <property type="entry name" value="Glyco_hydro_3"/>
    <property type="match status" value="1"/>
</dbReference>
<comment type="catalytic activity">
    <reaction evidence="1 6">
        <text>Hydrolysis of terminal, non-reducing beta-D-glucosyl residues with release of beta-D-glucose.</text>
        <dbReference type="EC" id="3.2.1.21"/>
    </reaction>
</comment>
<evidence type="ECO:0000256" key="6">
    <source>
        <dbReference type="RuleBase" id="RU361161"/>
    </source>
</evidence>
<keyword evidence="5 6" id="KW-0326">Glycosidase</keyword>
<dbReference type="PRINTS" id="PR00133">
    <property type="entry name" value="GLHYDRLASE3"/>
</dbReference>
<dbReference type="AlphaFoldDB" id="A0A1D8PJB5"/>
<reference evidence="9 10" key="3">
    <citation type="journal article" date="2013" name="Genome Biol.">
        <title>Assembly of a phased diploid Candida albicans genome facilitates allele-specific measurements and provides a simple model for repeat and indel structure.</title>
        <authorList>
            <person name="Muzzey D."/>
            <person name="Schwartz K."/>
            <person name="Weissman J.S."/>
            <person name="Sherlock G."/>
        </authorList>
    </citation>
    <scope>NUCLEOTIDE SEQUENCE [LARGE SCALE GENOMIC DNA]</scope>
    <source>
        <strain evidence="10">SC5314 / ATCC MYA-2876</strain>
    </source>
</reference>
<reference evidence="9 10" key="1">
    <citation type="journal article" date="2004" name="Proc. Natl. Acad. Sci. U.S.A.">
        <title>The diploid genome sequence of Candida albicans.</title>
        <authorList>
            <person name="Jones T."/>
            <person name="Federspiel N.A."/>
            <person name="Chibana H."/>
            <person name="Dungan J."/>
            <person name="Kalman S."/>
            <person name="Magee B.B."/>
            <person name="Newport G."/>
            <person name="Thorstenson Y.R."/>
            <person name="Agabian N."/>
            <person name="Magee P.T."/>
            <person name="Davis R.W."/>
            <person name="Scherer S."/>
        </authorList>
    </citation>
    <scope>NUCLEOTIDE SEQUENCE [LARGE SCALE GENOMIC DNA]</scope>
    <source>
        <strain evidence="10">SC5314 / ATCC MYA-2876</strain>
    </source>
</reference>
<dbReference type="OrthoDB" id="47059at2759"/>